<keyword evidence="7" id="KW-1185">Reference proteome</keyword>
<evidence type="ECO:0000313" key="7">
    <source>
        <dbReference type="Proteomes" id="UP000822688"/>
    </source>
</evidence>
<evidence type="ECO:0000256" key="2">
    <source>
        <dbReference type="ARBA" id="ARBA00022734"/>
    </source>
</evidence>
<keyword evidence="2" id="KW-0430">Lectin</keyword>
<dbReference type="Pfam" id="PF00139">
    <property type="entry name" value="Lectin_legB"/>
    <property type="match status" value="1"/>
</dbReference>
<keyword evidence="4" id="KW-0732">Signal</keyword>
<name>A0A8T0GRP6_CERPU</name>
<dbReference type="CDD" id="cd06899">
    <property type="entry name" value="lectin_legume_LecRK_Arcelin_ConA"/>
    <property type="match status" value="1"/>
</dbReference>
<feature type="compositionally biased region" description="Polar residues" evidence="3">
    <location>
        <begin position="262"/>
        <end position="280"/>
    </location>
</feature>
<organism evidence="6 7">
    <name type="scientific">Ceratodon purpureus</name>
    <name type="common">Fire moss</name>
    <name type="synonym">Dicranum purpureum</name>
    <dbReference type="NCBI Taxonomy" id="3225"/>
    <lineage>
        <taxon>Eukaryota</taxon>
        <taxon>Viridiplantae</taxon>
        <taxon>Streptophyta</taxon>
        <taxon>Embryophyta</taxon>
        <taxon>Bryophyta</taxon>
        <taxon>Bryophytina</taxon>
        <taxon>Bryopsida</taxon>
        <taxon>Dicranidae</taxon>
        <taxon>Pseudoditrichales</taxon>
        <taxon>Ditrichaceae</taxon>
        <taxon>Ceratodon</taxon>
    </lineage>
</organism>
<dbReference type="InterPro" id="IPR001220">
    <property type="entry name" value="Legume_lectin_dom"/>
</dbReference>
<dbReference type="InterPro" id="IPR050258">
    <property type="entry name" value="Leguminous_Lectin"/>
</dbReference>
<dbReference type="PANTHER" id="PTHR32401:SF48">
    <property type="entry name" value="LEGUME LECTIN DOMAIN-CONTAINING PROTEIN"/>
    <property type="match status" value="1"/>
</dbReference>
<feature type="domain" description="Legume lectin" evidence="5">
    <location>
        <begin position="21"/>
        <end position="264"/>
    </location>
</feature>
<comment type="similarity">
    <text evidence="1">Belongs to the leguminous lectin family.</text>
</comment>
<feature type="region of interest" description="Disordered" evidence="3">
    <location>
        <begin position="262"/>
        <end position="292"/>
    </location>
</feature>
<dbReference type="SUPFAM" id="SSF49899">
    <property type="entry name" value="Concanavalin A-like lectins/glucanases"/>
    <property type="match status" value="1"/>
</dbReference>
<protein>
    <recommendedName>
        <fullName evidence="5">Legume lectin domain-containing protein</fullName>
    </recommendedName>
</protein>
<dbReference type="Gene3D" id="2.60.120.200">
    <property type="match status" value="1"/>
</dbReference>
<feature type="signal peptide" evidence="4">
    <location>
        <begin position="1"/>
        <end position="19"/>
    </location>
</feature>
<dbReference type="PANTHER" id="PTHR32401">
    <property type="entry name" value="CONCANAVALIN A-LIKE LECTIN FAMILY PROTEIN"/>
    <property type="match status" value="1"/>
</dbReference>
<feature type="chain" id="PRO_5036435052" description="Legume lectin domain-containing protein" evidence="4">
    <location>
        <begin position="20"/>
        <end position="322"/>
    </location>
</feature>
<sequence>MALAMAFLFLVVLGAGVHADTSFQYYQFSDSSGSISTLGDARIYIDDLALELTNTSAGRATYDYPVRVLSTSPSTSISFETTFIFSIEPDVGVPSSYGAGLTFSISSENTTVGDPGPFLGLVKANPSSSLALPTVKYFALEFDTHQDTQFQDMNDNHVGVDFNSLISNQAKPAQSGVTPITLASGSHIQAYVTYNSLAKILDVSIAPYVNQDYVKPAQSLISVPIDMGTLFNEYMYVGFSAATGAGSVKHKIWSWTLKTTTVDSSGQPVASPPDSVNSGPGPSPSAFDQGSGFGDSGSARSVSSILWPFLGLFAVMVGLVCS</sequence>
<proteinExistence type="inferred from homology"/>
<dbReference type="AlphaFoldDB" id="A0A8T0GRP6"/>
<dbReference type="GO" id="GO:0030246">
    <property type="term" value="F:carbohydrate binding"/>
    <property type="evidence" value="ECO:0007669"/>
    <property type="project" value="UniProtKB-KW"/>
</dbReference>
<evidence type="ECO:0000313" key="6">
    <source>
        <dbReference type="EMBL" id="KAG0560989.1"/>
    </source>
</evidence>
<evidence type="ECO:0000256" key="3">
    <source>
        <dbReference type="SAM" id="MobiDB-lite"/>
    </source>
</evidence>
<accession>A0A8T0GRP6</accession>
<evidence type="ECO:0000256" key="1">
    <source>
        <dbReference type="ARBA" id="ARBA00007606"/>
    </source>
</evidence>
<gene>
    <name evidence="6" type="ORF">KC19_9G028400</name>
</gene>
<dbReference type="InterPro" id="IPR013320">
    <property type="entry name" value="ConA-like_dom_sf"/>
</dbReference>
<reference evidence="6" key="1">
    <citation type="submission" date="2020-06" db="EMBL/GenBank/DDBJ databases">
        <title>WGS assembly of Ceratodon purpureus strain R40.</title>
        <authorList>
            <person name="Carey S.B."/>
            <person name="Jenkins J."/>
            <person name="Shu S."/>
            <person name="Lovell J.T."/>
            <person name="Sreedasyam A."/>
            <person name="Maumus F."/>
            <person name="Tiley G.P."/>
            <person name="Fernandez-Pozo N."/>
            <person name="Barry K."/>
            <person name="Chen C."/>
            <person name="Wang M."/>
            <person name="Lipzen A."/>
            <person name="Daum C."/>
            <person name="Saski C.A."/>
            <person name="Payton A.C."/>
            <person name="Mcbreen J.C."/>
            <person name="Conrad R.E."/>
            <person name="Kollar L.M."/>
            <person name="Olsson S."/>
            <person name="Huttunen S."/>
            <person name="Landis J.B."/>
            <person name="Wickett N.J."/>
            <person name="Johnson M.G."/>
            <person name="Rensing S.A."/>
            <person name="Grimwood J."/>
            <person name="Schmutz J."/>
            <person name="Mcdaniel S.F."/>
        </authorList>
    </citation>
    <scope>NUCLEOTIDE SEQUENCE</scope>
    <source>
        <strain evidence="6">R40</strain>
    </source>
</reference>
<comment type="caution">
    <text evidence="6">The sequence shown here is derived from an EMBL/GenBank/DDBJ whole genome shotgun (WGS) entry which is preliminary data.</text>
</comment>
<dbReference type="Proteomes" id="UP000822688">
    <property type="component" value="Chromosome 9"/>
</dbReference>
<evidence type="ECO:0000256" key="4">
    <source>
        <dbReference type="SAM" id="SignalP"/>
    </source>
</evidence>
<dbReference type="EMBL" id="CM026430">
    <property type="protein sequence ID" value="KAG0560990.1"/>
    <property type="molecule type" value="Genomic_DNA"/>
</dbReference>
<evidence type="ECO:0000259" key="5">
    <source>
        <dbReference type="Pfam" id="PF00139"/>
    </source>
</evidence>
<dbReference type="EMBL" id="CM026430">
    <property type="protein sequence ID" value="KAG0560989.1"/>
    <property type="molecule type" value="Genomic_DNA"/>
</dbReference>